<dbReference type="OrthoDB" id="10254377at2759"/>
<dbReference type="InterPro" id="IPR001895">
    <property type="entry name" value="RASGEF_cat_dom"/>
</dbReference>
<dbReference type="PROSITE" id="PS50212">
    <property type="entry name" value="RASGEF_NTER"/>
    <property type="match status" value="1"/>
</dbReference>
<dbReference type="Gene3D" id="1.10.840.10">
    <property type="entry name" value="Ras guanine-nucleotide exchange factors catalytic domain"/>
    <property type="match status" value="1"/>
</dbReference>
<dbReference type="Pfam" id="PF00617">
    <property type="entry name" value="RasGEF"/>
    <property type="match status" value="1"/>
</dbReference>
<gene>
    <name evidence="6" type="ORF">NAEGRDRAFT_62164</name>
</gene>
<evidence type="ECO:0000259" key="4">
    <source>
        <dbReference type="PROSITE" id="PS50009"/>
    </source>
</evidence>
<dbReference type="GO" id="GO:0005085">
    <property type="term" value="F:guanyl-nucleotide exchange factor activity"/>
    <property type="evidence" value="ECO:0007669"/>
    <property type="project" value="UniProtKB-KW"/>
</dbReference>
<dbReference type="EMBL" id="GG738847">
    <property type="protein sequence ID" value="EFC49649.1"/>
    <property type="molecule type" value="Genomic_DNA"/>
</dbReference>
<dbReference type="InterPro" id="IPR006594">
    <property type="entry name" value="LisH"/>
</dbReference>
<evidence type="ECO:0000259" key="5">
    <source>
        <dbReference type="PROSITE" id="PS50212"/>
    </source>
</evidence>
<dbReference type="AlphaFoldDB" id="D2V044"/>
<dbReference type="RefSeq" id="XP_002682393.1">
    <property type="nucleotide sequence ID" value="XM_002682347.1"/>
</dbReference>
<feature type="domain" description="N-terminal Ras-GEF" evidence="5">
    <location>
        <begin position="341"/>
        <end position="464"/>
    </location>
</feature>
<feature type="compositionally biased region" description="Basic and acidic residues" evidence="3">
    <location>
        <begin position="160"/>
        <end position="170"/>
    </location>
</feature>
<dbReference type="Pfam" id="PF00618">
    <property type="entry name" value="RasGEF_N"/>
    <property type="match status" value="1"/>
</dbReference>
<evidence type="ECO:0000256" key="3">
    <source>
        <dbReference type="SAM" id="MobiDB-lite"/>
    </source>
</evidence>
<feature type="region of interest" description="Disordered" evidence="3">
    <location>
        <begin position="126"/>
        <end position="170"/>
    </location>
</feature>
<keyword evidence="7" id="KW-1185">Reference proteome</keyword>
<dbReference type="Gene3D" id="1.20.870.10">
    <property type="entry name" value="Son of sevenless (SoS) protein Chain: S domain 1"/>
    <property type="match status" value="1"/>
</dbReference>
<dbReference type="PANTHER" id="PTHR23113">
    <property type="entry name" value="GUANINE NUCLEOTIDE EXCHANGE FACTOR"/>
    <property type="match status" value="1"/>
</dbReference>
<dbReference type="STRING" id="5762.D2V044"/>
<dbReference type="GO" id="GO:0007264">
    <property type="term" value="P:small GTPase-mediated signal transduction"/>
    <property type="evidence" value="ECO:0007669"/>
    <property type="project" value="InterPro"/>
</dbReference>
<dbReference type="PROSITE" id="PS50896">
    <property type="entry name" value="LISH"/>
    <property type="match status" value="1"/>
</dbReference>
<evidence type="ECO:0000256" key="2">
    <source>
        <dbReference type="PROSITE-ProRule" id="PRU00168"/>
    </source>
</evidence>
<dbReference type="SUPFAM" id="SSF48366">
    <property type="entry name" value="Ras GEF"/>
    <property type="match status" value="1"/>
</dbReference>
<evidence type="ECO:0000256" key="1">
    <source>
        <dbReference type="ARBA" id="ARBA00022658"/>
    </source>
</evidence>
<protein>
    <submittedName>
        <fullName evidence="6">RasGEF domain-containing protein</fullName>
    </submittedName>
</protein>
<feature type="domain" description="Ras-GEF" evidence="4">
    <location>
        <begin position="502"/>
        <end position="717"/>
    </location>
</feature>
<dbReference type="CDD" id="cd06224">
    <property type="entry name" value="REM"/>
    <property type="match status" value="1"/>
</dbReference>
<dbReference type="Proteomes" id="UP000006671">
    <property type="component" value="Unassembled WGS sequence"/>
</dbReference>
<dbReference type="PROSITE" id="PS50009">
    <property type="entry name" value="RASGEF_CAT"/>
    <property type="match status" value="1"/>
</dbReference>
<evidence type="ECO:0000313" key="7">
    <source>
        <dbReference type="Proteomes" id="UP000006671"/>
    </source>
</evidence>
<reference evidence="6 7" key="1">
    <citation type="journal article" date="2010" name="Cell">
        <title>The genome of Naegleria gruberi illuminates early eukaryotic versatility.</title>
        <authorList>
            <person name="Fritz-Laylin L.K."/>
            <person name="Prochnik S.E."/>
            <person name="Ginger M.L."/>
            <person name="Dacks J.B."/>
            <person name="Carpenter M.L."/>
            <person name="Field M.C."/>
            <person name="Kuo A."/>
            <person name="Paredez A."/>
            <person name="Chapman J."/>
            <person name="Pham J."/>
            <person name="Shu S."/>
            <person name="Neupane R."/>
            <person name="Cipriano M."/>
            <person name="Mancuso J."/>
            <person name="Tu H."/>
            <person name="Salamov A."/>
            <person name="Lindquist E."/>
            <person name="Shapiro H."/>
            <person name="Lucas S."/>
            <person name="Grigoriev I.V."/>
            <person name="Cande W.Z."/>
            <person name="Fulton C."/>
            <person name="Rokhsar D.S."/>
            <person name="Dawson S.C."/>
        </authorList>
    </citation>
    <scope>NUCLEOTIDE SEQUENCE [LARGE SCALE GENOMIC DNA]</scope>
    <source>
        <strain evidence="6 7">NEG-M</strain>
    </source>
</reference>
<dbReference type="eggNOG" id="KOG3417">
    <property type="taxonomic scope" value="Eukaryota"/>
</dbReference>
<dbReference type="SMART" id="SM00229">
    <property type="entry name" value="RasGEFN"/>
    <property type="match status" value="1"/>
</dbReference>
<proteinExistence type="predicted"/>
<name>D2V044_NAEGR</name>
<dbReference type="VEuPathDB" id="AmoebaDB:NAEGRDRAFT_62164"/>
<organism evidence="7">
    <name type="scientific">Naegleria gruberi</name>
    <name type="common">Amoeba</name>
    <dbReference type="NCBI Taxonomy" id="5762"/>
    <lineage>
        <taxon>Eukaryota</taxon>
        <taxon>Discoba</taxon>
        <taxon>Heterolobosea</taxon>
        <taxon>Tetramitia</taxon>
        <taxon>Eutetramitia</taxon>
        <taxon>Vahlkampfiidae</taxon>
        <taxon>Naegleria</taxon>
    </lineage>
</organism>
<dbReference type="InParanoid" id="D2V044"/>
<dbReference type="SMART" id="SM00147">
    <property type="entry name" value="RasGEF"/>
    <property type="match status" value="1"/>
</dbReference>
<keyword evidence="1 2" id="KW-0344">Guanine-nucleotide releasing factor</keyword>
<dbReference type="InterPro" id="IPR023578">
    <property type="entry name" value="Ras_GEF_dom_sf"/>
</dbReference>
<feature type="compositionally biased region" description="Low complexity" evidence="3">
    <location>
        <begin position="142"/>
        <end position="159"/>
    </location>
</feature>
<dbReference type="OMA" id="CISICEH"/>
<dbReference type="KEGG" id="ngr:NAEGRDRAFT_62164"/>
<dbReference type="InterPro" id="IPR008937">
    <property type="entry name" value="Ras-like_GEF"/>
</dbReference>
<sequence>MAPTFNAQLPIPPGSNLFKLRSSLSSSGNNSKLERSEMELEILENVKIVKENFNSQDKIPIRIGFTKKNVVENVENLKDSVKPYNSVKLFENSLGYVYEDHWNVEEFRPLLNSTLISPSSLPVSASLEESQPEAIPESSKSETNPPLETIPTETIPPSEDSSKSNSEDKSKWRNRILEKYPVIQELQERIYPLWRTISFGEVYNAGQKQVRENLTEDVVLNILMQHLRFEGLKRTISELEKETKRKYLDIDVQQSLLHGLAKEAVKKTERLHDLVIFDKFQHSANVQKNKNSIMKALEESLNDLGINEYGHVTESEKENLSKWKEIVGGQNEIVHVDPVKKYEQFQAGTLNRILEKLTSLTTDQQSSLFVDVFLHTYLSLISAETVLNRLIQKCKNLPKNHSQESKNNIQAGILKFLHYWMEQHSQHFTNNMIAKVQKLLNHENHNNSSPKFIKLRKDILQHIEQGQSTEKKNPSSVNVNYIEPKVPMQKIFCETLSLDDIDEEEIARQLTLYEYDLFVAIGLEELMSFGWKRLKFKHRCPNINKLLIHFENVTKWISFSICKPKSKNPIKRCISICEHLKKLNNFNTLKAILNAFEYGEVKTLKINQSEQANKMKFQQLMSEESNYQEYRQTLKESSEENTSIIPYVRLHLRDLFLVEENQNDFVIGPNSIEFINWMKRESMYDIVKEIKYFQSLPCYQFTKVYQIQELLRNIQIE</sequence>
<dbReference type="InterPro" id="IPR036964">
    <property type="entry name" value="RASGEF_cat_dom_sf"/>
</dbReference>
<evidence type="ECO:0000313" key="6">
    <source>
        <dbReference type="EMBL" id="EFC49649.1"/>
    </source>
</evidence>
<accession>D2V044</accession>
<dbReference type="InterPro" id="IPR000651">
    <property type="entry name" value="Ras-like_Gua-exchang_fac_N"/>
</dbReference>
<dbReference type="PANTHER" id="PTHR23113:SF99">
    <property type="entry name" value="RASGEF DOMAIN-CONTAINING PROTEIN"/>
    <property type="match status" value="1"/>
</dbReference>
<dbReference type="GeneID" id="8855272"/>